<evidence type="ECO:0000313" key="8">
    <source>
        <dbReference type="EMBL" id="MDA3615517.1"/>
    </source>
</evidence>
<keyword evidence="9" id="KW-1185">Reference proteome</keyword>
<evidence type="ECO:0000313" key="9">
    <source>
        <dbReference type="Proteomes" id="UP001210231"/>
    </source>
</evidence>
<dbReference type="EC" id="3.5.4.16" evidence="6"/>
<comment type="similarity">
    <text evidence="3 6">Belongs to the GTP cyclohydrolase I family.</text>
</comment>
<feature type="domain" description="GTP cyclohydrolase I" evidence="7">
    <location>
        <begin position="21"/>
        <end position="193"/>
    </location>
</feature>
<dbReference type="PANTHER" id="PTHR11109">
    <property type="entry name" value="GTP CYCLOHYDROLASE I"/>
    <property type="match status" value="1"/>
</dbReference>
<dbReference type="PROSITE" id="PS00860">
    <property type="entry name" value="GTP_CYCLOHYDROL_1_2"/>
    <property type="match status" value="1"/>
</dbReference>
<dbReference type="InterPro" id="IPR001474">
    <property type="entry name" value="GTP_CycHdrlase_I"/>
</dbReference>
<dbReference type="NCBIfam" id="NF006825">
    <property type="entry name" value="PRK09347.1-2"/>
    <property type="match status" value="1"/>
</dbReference>
<dbReference type="InterPro" id="IPR043133">
    <property type="entry name" value="GTP-CH-I_C/QueF"/>
</dbReference>
<dbReference type="HAMAP" id="MF_00223">
    <property type="entry name" value="FolE"/>
    <property type="match status" value="1"/>
</dbReference>
<dbReference type="Proteomes" id="UP001210231">
    <property type="component" value="Unassembled WGS sequence"/>
</dbReference>
<comment type="catalytic activity">
    <reaction evidence="1 6">
        <text>GTP + H2O = 7,8-dihydroneopterin 3'-triphosphate + formate + H(+)</text>
        <dbReference type="Rhea" id="RHEA:17473"/>
        <dbReference type="ChEBI" id="CHEBI:15377"/>
        <dbReference type="ChEBI" id="CHEBI:15378"/>
        <dbReference type="ChEBI" id="CHEBI:15740"/>
        <dbReference type="ChEBI" id="CHEBI:37565"/>
        <dbReference type="ChEBI" id="CHEBI:58462"/>
        <dbReference type="EC" id="3.5.4.16"/>
    </reaction>
</comment>
<dbReference type="PROSITE" id="PS00859">
    <property type="entry name" value="GTP_CYCLOHYDROL_1_1"/>
    <property type="match status" value="1"/>
</dbReference>
<proteinExistence type="inferred from homology"/>
<dbReference type="Gene3D" id="3.30.1130.10">
    <property type="match status" value="1"/>
</dbReference>
<dbReference type="NCBIfam" id="TIGR00063">
    <property type="entry name" value="folE"/>
    <property type="match status" value="1"/>
</dbReference>
<keyword evidence="6" id="KW-0862">Zinc</keyword>
<keyword evidence="6" id="KW-0547">Nucleotide-binding</keyword>
<feature type="binding site" evidence="6">
    <location>
        <position position="158"/>
    </location>
    <ligand>
        <name>Zn(2+)</name>
        <dbReference type="ChEBI" id="CHEBI:29105"/>
    </ligand>
</feature>
<evidence type="ECO:0000256" key="3">
    <source>
        <dbReference type="ARBA" id="ARBA00008085"/>
    </source>
</evidence>
<dbReference type="Pfam" id="PF01227">
    <property type="entry name" value="GTP_cyclohydroI"/>
    <property type="match status" value="1"/>
</dbReference>
<evidence type="ECO:0000256" key="5">
    <source>
        <dbReference type="ARBA" id="ARBA00022801"/>
    </source>
</evidence>
<comment type="caution">
    <text evidence="8">The sequence shown here is derived from an EMBL/GenBank/DDBJ whole genome shotgun (WGS) entry which is preliminary data.</text>
</comment>
<dbReference type="PANTHER" id="PTHR11109:SF7">
    <property type="entry name" value="GTP CYCLOHYDROLASE 1"/>
    <property type="match status" value="1"/>
</dbReference>
<comment type="subunit">
    <text evidence="6">Homopolymer.</text>
</comment>
<name>A0ABT4UKY5_9BACT</name>
<evidence type="ECO:0000256" key="1">
    <source>
        <dbReference type="ARBA" id="ARBA00001052"/>
    </source>
</evidence>
<dbReference type="GO" id="GO:0003934">
    <property type="term" value="F:GTP cyclohydrolase I activity"/>
    <property type="evidence" value="ECO:0007669"/>
    <property type="project" value="UniProtKB-EC"/>
</dbReference>
<keyword evidence="6" id="KW-0342">GTP-binding</keyword>
<dbReference type="InterPro" id="IPR020602">
    <property type="entry name" value="GTP_CycHdrlase_I_dom"/>
</dbReference>
<dbReference type="NCBIfam" id="NF006826">
    <property type="entry name" value="PRK09347.1-3"/>
    <property type="match status" value="1"/>
</dbReference>
<dbReference type="InterPro" id="IPR043134">
    <property type="entry name" value="GTP-CH-I_N"/>
</dbReference>
<dbReference type="InterPro" id="IPR018234">
    <property type="entry name" value="GTP_CycHdrlase_I_CS"/>
</dbReference>
<dbReference type="SUPFAM" id="SSF55620">
    <property type="entry name" value="Tetrahydrobiopterin biosynthesis enzymes-like"/>
    <property type="match status" value="1"/>
</dbReference>
<evidence type="ECO:0000259" key="7">
    <source>
        <dbReference type="Pfam" id="PF01227"/>
    </source>
</evidence>
<keyword evidence="5 6" id="KW-0378">Hydrolase</keyword>
<feature type="binding site" evidence="6">
    <location>
        <position position="90"/>
    </location>
    <ligand>
        <name>Zn(2+)</name>
        <dbReference type="ChEBI" id="CHEBI:29105"/>
    </ligand>
</feature>
<comment type="pathway">
    <text evidence="2 6">Cofactor biosynthesis; 7,8-dihydroneopterin triphosphate biosynthesis; 7,8-dihydroneopterin triphosphate from GTP: step 1/1.</text>
</comment>
<dbReference type="Gene3D" id="1.10.286.10">
    <property type="match status" value="1"/>
</dbReference>
<organism evidence="8 9">
    <name type="scientific">Polluticaenibacter yanchengensis</name>
    <dbReference type="NCBI Taxonomy" id="3014562"/>
    <lineage>
        <taxon>Bacteria</taxon>
        <taxon>Pseudomonadati</taxon>
        <taxon>Bacteroidota</taxon>
        <taxon>Chitinophagia</taxon>
        <taxon>Chitinophagales</taxon>
        <taxon>Chitinophagaceae</taxon>
        <taxon>Polluticaenibacter</taxon>
    </lineage>
</organism>
<dbReference type="EMBL" id="JAQGEF010000013">
    <property type="protein sequence ID" value="MDA3615517.1"/>
    <property type="molecule type" value="Genomic_DNA"/>
</dbReference>
<evidence type="ECO:0000256" key="6">
    <source>
        <dbReference type="HAMAP-Rule" id="MF_00223"/>
    </source>
</evidence>
<keyword evidence="6" id="KW-0479">Metal-binding</keyword>
<feature type="binding site" evidence="6">
    <location>
        <position position="87"/>
    </location>
    <ligand>
        <name>Zn(2+)</name>
        <dbReference type="ChEBI" id="CHEBI:29105"/>
    </ligand>
</feature>
<evidence type="ECO:0000256" key="4">
    <source>
        <dbReference type="ARBA" id="ARBA00022563"/>
    </source>
</evidence>
<sequence length="198" mass="22461">MAYKKIDQYDEDITNGLSDVYRQSLGLLGEDINREGLVKTPERLAKAMQYLTQGYQQNAVDILNSARFEEDVSEMIIVKDIELYSLCEHHMLPFVGKAHVAYIPNGYITGLSKIARVVDVYARRLQVQERLTTQILEAIKEALNPLGVAVVIEARHFCMMMRGVSKQNSSTTTSAFSGEFQHDRTRSEFMKLIGTNLH</sequence>
<keyword evidence="4 6" id="KW-0554">One-carbon metabolism</keyword>
<dbReference type="RefSeq" id="WP_407031844.1">
    <property type="nucleotide sequence ID" value="NZ_JAQGEF010000013.1"/>
</dbReference>
<accession>A0ABT4UKY5</accession>
<gene>
    <name evidence="6 8" type="primary">folE</name>
    <name evidence="8" type="ORF">O3P16_11920</name>
</gene>
<protein>
    <recommendedName>
        <fullName evidence="6">GTP cyclohydrolase 1</fullName>
        <ecNumber evidence="6">3.5.4.16</ecNumber>
    </recommendedName>
    <alternativeName>
        <fullName evidence="6">GTP cyclohydrolase I</fullName>
        <shortName evidence="6">GTP-CH-I</shortName>
    </alternativeName>
</protein>
<evidence type="ECO:0000256" key="2">
    <source>
        <dbReference type="ARBA" id="ARBA00005080"/>
    </source>
</evidence>
<reference evidence="8 9" key="1">
    <citation type="submission" date="2022-12" db="EMBL/GenBank/DDBJ databases">
        <title>Chitinophagaceae gen. sp. nov., a new member of the family Chitinophagaceae, isolated from soil in a chemical factory.</title>
        <authorList>
            <person name="Ke Z."/>
        </authorList>
    </citation>
    <scope>NUCLEOTIDE SEQUENCE [LARGE SCALE GENOMIC DNA]</scope>
    <source>
        <strain evidence="8 9">LY-5</strain>
    </source>
</reference>